<protein>
    <recommendedName>
        <fullName evidence="4">DUF4177 domain-containing protein</fullName>
    </recommendedName>
</protein>
<accession>A0A562NBB2</accession>
<feature type="region of interest" description="Disordered" evidence="1">
    <location>
        <begin position="78"/>
        <end position="165"/>
    </location>
</feature>
<keyword evidence="3" id="KW-1185">Reference proteome</keyword>
<name>A0A562NBB2_9RHOB</name>
<gene>
    <name evidence="2" type="ORF">IQ24_03612</name>
</gene>
<dbReference type="OrthoDB" id="7658888at2"/>
<proteinExistence type="predicted"/>
<dbReference type="AlphaFoldDB" id="A0A562NBB2"/>
<evidence type="ECO:0008006" key="4">
    <source>
        <dbReference type="Google" id="ProtNLM"/>
    </source>
</evidence>
<feature type="compositionally biased region" description="Pro residues" evidence="1">
    <location>
        <begin position="95"/>
        <end position="106"/>
    </location>
</feature>
<comment type="caution">
    <text evidence="2">The sequence shown here is derived from an EMBL/GenBank/DDBJ whole genome shotgun (WGS) entry which is preliminary data.</text>
</comment>
<dbReference type="EMBL" id="VLKU01000014">
    <property type="protein sequence ID" value="TWI29404.1"/>
    <property type="molecule type" value="Genomic_DNA"/>
</dbReference>
<reference evidence="2 3" key="1">
    <citation type="journal article" date="2015" name="Stand. Genomic Sci.">
        <title>Genomic Encyclopedia of Bacterial and Archaeal Type Strains, Phase III: the genomes of soil and plant-associated and newly described type strains.</title>
        <authorList>
            <person name="Whitman W.B."/>
            <person name="Woyke T."/>
            <person name="Klenk H.P."/>
            <person name="Zhou Y."/>
            <person name="Lilburn T.G."/>
            <person name="Beck B.J."/>
            <person name="De Vos P."/>
            <person name="Vandamme P."/>
            <person name="Eisen J.A."/>
            <person name="Garrity G."/>
            <person name="Hugenholtz P."/>
            <person name="Kyrpides N.C."/>
        </authorList>
    </citation>
    <scope>NUCLEOTIDE SEQUENCE [LARGE SCALE GENOMIC DNA]</scope>
    <source>
        <strain evidence="2 3">CGMCC 1.5364</strain>
    </source>
</reference>
<sequence>MPAYEYSVIPAPNRGEKARGAKTGADRFALALTATLNDMAADGWEYVRAETLPSEERAGLTGRATVYHNVLVFRRSLSAEELPAQPTYTARVEPIPQPAPAQPEPQPLAEDHEDLPADAPTRPFSEPMRSKPLAAPVETSRPRPAEPRLTAQPAPAGPRLGPANR</sequence>
<dbReference type="Proteomes" id="UP000316225">
    <property type="component" value="Unassembled WGS sequence"/>
</dbReference>
<evidence type="ECO:0000256" key="1">
    <source>
        <dbReference type="SAM" id="MobiDB-lite"/>
    </source>
</evidence>
<evidence type="ECO:0000313" key="2">
    <source>
        <dbReference type="EMBL" id="TWI29404.1"/>
    </source>
</evidence>
<evidence type="ECO:0000313" key="3">
    <source>
        <dbReference type="Proteomes" id="UP000316225"/>
    </source>
</evidence>
<organism evidence="2 3">
    <name type="scientific">Paracoccus sulfuroxidans</name>
    <dbReference type="NCBI Taxonomy" id="384678"/>
    <lineage>
        <taxon>Bacteria</taxon>
        <taxon>Pseudomonadati</taxon>
        <taxon>Pseudomonadota</taxon>
        <taxon>Alphaproteobacteria</taxon>
        <taxon>Rhodobacterales</taxon>
        <taxon>Paracoccaceae</taxon>
        <taxon>Paracoccus</taxon>
    </lineage>
</organism>
<dbReference type="RefSeq" id="WP_145399670.1">
    <property type="nucleotide sequence ID" value="NZ_VLKU01000014.1"/>
</dbReference>